<keyword evidence="1" id="KW-1133">Transmembrane helix</keyword>
<evidence type="ECO:0000256" key="1">
    <source>
        <dbReference type="SAM" id="Phobius"/>
    </source>
</evidence>
<evidence type="ECO:0000313" key="3">
    <source>
        <dbReference type="Proteomes" id="UP000265836"/>
    </source>
</evidence>
<protein>
    <submittedName>
        <fullName evidence="2">Uncharacterized protein</fullName>
    </submittedName>
</protein>
<keyword evidence="1" id="KW-0812">Transmembrane</keyword>
<gene>
    <name evidence="2" type="ORF">DFO61_1426</name>
</gene>
<name>A0A397NMT9_ECTOL</name>
<accession>A0A397NMT9</accession>
<dbReference type="EMBL" id="QXDA01000002">
    <property type="protein sequence ID" value="RIA34771.1"/>
    <property type="molecule type" value="Genomic_DNA"/>
</dbReference>
<keyword evidence="1" id="KW-0472">Membrane</keyword>
<feature type="transmembrane region" description="Helical" evidence="1">
    <location>
        <begin position="44"/>
        <end position="66"/>
    </location>
</feature>
<dbReference type="RefSeq" id="WP_170965150.1">
    <property type="nucleotide sequence ID" value="NZ_QXDA01000002.1"/>
</dbReference>
<comment type="caution">
    <text evidence="2">The sequence shown here is derived from an EMBL/GenBank/DDBJ whole genome shotgun (WGS) entry which is preliminary data.</text>
</comment>
<reference evidence="2 3" key="1">
    <citation type="submission" date="2018-08" db="EMBL/GenBank/DDBJ databases">
        <title>Genome sequencing of rice bacterial endophytes.</title>
        <authorList>
            <person name="Venturi V."/>
        </authorList>
    </citation>
    <scope>NUCLEOTIDE SEQUENCE [LARGE SCALE GENOMIC DNA]</scope>
    <source>
        <strain evidence="2 3">E1205</strain>
    </source>
</reference>
<proteinExistence type="predicted"/>
<organism evidence="2 3">
    <name type="scientific">Ectopseudomonas oleovorans</name>
    <name type="common">Pseudomonas oleovorans</name>
    <dbReference type="NCBI Taxonomy" id="301"/>
    <lineage>
        <taxon>Bacteria</taxon>
        <taxon>Pseudomonadati</taxon>
        <taxon>Pseudomonadota</taxon>
        <taxon>Gammaproteobacteria</taxon>
        <taxon>Pseudomonadales</taxon>
        <taxon>Pseudomonadaceae</taxon>
        <taxon>Ectopseudomonas</taxon>
    </lineage>
</organism>
<feature type="transmembrane region" description="Helical" evidence="1">
    <location>
        <begin position="12"/>
        <end position="32"/>
    </location>
</feature>
<feature type="transmembrane region" description="Helical" evidence="1">
    <location>
        <begin position="73"/>
        <end position="93"/>
    </location>
</feature>
<dbReference type="Proteomes" id="UP000265836">
    <property type="component" value="Unassembled WGS sequence"/>
</dbReference>
<sequence>MSQPAHEMKNTSIVFAFSGCLALLTFLFVYTKSINVLAIWDANAYGYLATCAGLLIAAAIGTALLAPGKPATSGVAIAVLLLTAVLTQCLFGFDLYTSMAVGLLYVATLIELTSLPSDTAKSPQP</sequence>
<evidence type="ECO:0000313" key="2">
    <source>
        <dbReference type="EMBL" id="RIA34771.1"/>
    </source>
</evidence>
<dbReference type="AlphaFoldDB" id="A0A397NMT9"/>